<keyword evidence="4" id="KW-1185">Reference proteome</keyword>
<feature type="region of interest" description="Disordered" evidence="2">
    <location>
        <begin position="219"/>
        <end position="238"/>
    </location>
</feature>
<reference evidence="3 4" key="1">
    <citation type="journal article" date="2017" name="Genome Announc.">
        <title>Complete Genome Sequences of Two Acetylene-Fermenting Pelobacter acetylenicus Strains.</title>
        <authorList>
            <person name="Sutton J.M."/>
            <person name="Baesman S.M."/>
            <person name="Fierst J.L."/>
            <person name="Poret-Peterson A.T."/>
            <person name="Oremland R.S."/>
            <person name="Dunlap D.S."/>
            <person name="Akob D.M."/>
        </authorList>
    </citation>
    <scope>NUCLEOTIDE SEQUENCE [LARGE SCALE GENOMIC DNA]</scope>
    <source>
        <strain evidence="3 4">SFB93</strain>
    </source>
</reference>
<dbReference type="PANTHER" id="PTHR43317">
    <property type="entry name" value="THERMOSPERMINE SYNTHASE ACAULIS5"/>
    <property type="match status" value="1"/>
</dbReference>
<dbReference type="OrthoDB" id="9793351at2"/>
<keyword evidence="1" id="KW-0620">Polyamine biosynthesis</keyword>
<sequence>MALPWKIIDRFDTQDEGILELRQRGVGDYLITVGPQVLMNSKAQRSEIALGELGCKGLLNRPHPKVLVGGLGMAITLRAVLDVLPEDAQVVVAELNPKIHEWCLGPLAELTDGAASDPRVTIEIADVAELIRRTPVETFDAVILDLYRGPHPKTDRRNDPIYGSRAIERTRAALKPEGTFAIWGENPDAGFEGRLNSAGFAVRCERHGKGGYRHAVWVAKKGKAKTGPQQKQPRKRVN</sequence>
<dbReference type="Gene3D" id="3.40.50.150">
    <property type="entry name" value="Vaccinia Virus protein VP39"/>
    <property type="match status" value="1"/>
</dbReference>
<dbReference type="InterPro" id="IPR029063">
    <property type="entry name" value="SAM-dependent_MTases_sf"/>
</dbReference>
<dbReference type="EMBL" id="CP015519">
    <property type="protein sequence ID" value="APG26742.1"/>
    <property type="molecule type" value="Genomic_DNA"/>
</dbReference>
<gene>
    <name evidence="3" type="ORF">A7E78_02010</name>
</gene>
<dbReference type="AlphaFoldDB" id="A0A1L3GLE2"/>
<evidence type="ECO:0000313" key="4">
    <source>
        <dbReference type="Proteomes" id="UP000182517"/>
    </source>
</evidence>
<evidence type="ECO:0000256" key="1">
    <source>
        <dbReference type="ARBA" id="ARBA00023115"/>
    </source>
</evidence>
<dbReference type="KEGG" id="pef:A7E78_02010"/>
<evidence type="ECO:0000313" key="3">
    <source>
        <dbReference type="EMBL" id="APG26742.1"/>
    </source>
</evidence>
<proteinExistence type="predicted"/>
<name>A0A1L3GLE2_9BACT</name>
<dbReference type="STRING" id="1842532.A7E78_02010"/>
<dbReference type="GO" id="GO:0006596">
    <property type="term" value="P:polyamine biosynthetic process"/>
    <property type="evidence" value="ECO:0007669"/>
    <property type="project" value="UniProtKB-KW"/>
</dbReference>
<organism evidence="3 4">
    <name type="scientific">Syntrophotalea acetylenivorans</name>
    <dbReference type="NCBI Taxonomy" id="1842532"/>
    <lineage>
        <taxon>Bacteria</taxon>
        <taxon>Pseudomonadati</taxon>
        <taxon>Thermodesulfobacteriota</taxon>
        <taxon>Desulfuromonadia</taxon>
        <taxon>Desulfuromonadales</taxon>
        <taxon>Syntrophotaleaceae</taxon>
        <taxon>Syntrophotalea</taxon>
    </lineage>
</organism>
<accession>A0A1L3GLE2</accession>
<dbReference type="Proteomes" id="UP000182517">
    <property type="component" value="Chromosome"/>
</dbReference>
<protein>
    <submittedName>
        <fullName evidence="3">Spermidine synthase</fullName>
    </submittedName>
</protein>
<evidence type="ECO:0000256" key="2">
    <source>
        <dbReference type="SAM" id="MobiDB-lite"/>
    </source>
</evidence>
<dbReference type="PANTHER" id="PTHR43317:SF3">
    <property type="entry name" value="BLR2883 PROTEIN"/>
    <property type="match status" value="1"/>
</dbReference>
<dbReference type="RefSeq" id="WP_072282702.1">
    <property type="nucleotide sequence ID" value="NZ_CP015519.1"/>
</dbReference>
<dbReference type="SUPFAM" id="SSF53335">
    <property type="entry name" value="S-adenosyl-L-methionine-dependent methyltransferases"/>
    <property type="match status" value="1"/>
</dbReference>